<feature type="transmembrane region" description="Helical" evidence="2">
    <location>
        <begin position="148"/>
        <end position="173"/>
    </location>
</feature>
<gene>
    <name evidence="3" type="ORF">DUNSADRAFT_13907</name>
</gene>
<keyword evidence="2" id="KW-1133">Transmembrane helix</keyword>
<evidence type="ECO:0000313" key="3">
    <source>
        <dbReference type="EMBL" id="KAF5830897.1"/>
    </source>
</evidence>
<comment type="caution">
    <text evidence="3">The sequence shown here is derived from an EMBL/GenBank/DDBJ whole genome shotgun (WGS) entry which is preliminary data.</text>
</comment>
<reference evidence="3" key="1">
    <citation type="submission" date="2017-08" db="EMBL/GenBank/DDBJ databases">
        <authorList>
            <person name="Polle J.E."/>
            <person name="Barry K."/>
            <person name="Cushman J."/>
            <person name="Schmutz J."/>
            <person name="Tran D."/>
            <person name="Hathwaick L.T."/>
            <person name="Yim W.C."/>
            <person name="Jenkins J."/>
            <person name="Mckie-Krisberg Z.M."/>
            <person name="Prochnik S."/>
            <person name="Lindquist E."/>
            <person name="Dockter R.B."/>
            <person name="Adam C."/>
            <person name="Molina H."/>
            <person name="Bunkerborg J."/>
            <person name="Jin E."/>
            <person name="Buchheim M."/>
            <person name="Magnuson J."/>
        </authorList>
    </citation>
    <scope>NUCLEOTIDE SEQUENCE</scope>
    <source>
        <strain evidence="3">CCAP 19/18</strain>
    </source>
</reference>
<proteinExistence type="predicted"/>
<feature type="transmembrane region" description="Helical" evidence="2">
    <location>
        <begin position="483"/>
        <end position="504"/>
    </location>
</feature>
<evidence type="ECO:0000256" key="2">
    <source>
        <dbReference type="SAM" id="Phobius"/>
    </source>
</evidence>
<feature type="transmembrane region" description="Helical" evidence="2">
    <location>
        <begin position="421"/>
        <end position="447"/>
    </location>
</feature>
<dbReference type="EMBL" id="MU069996">
    <property type="protein sequence ID" value="KAF5830897.1"/>
    <property type="molecule type" value="Genomic_DNA"/>
</dbReference>
<feature type="transmembrane region" description="Helical" evidence="2">
    <location>
        <begin position="304"/>
        <end position="324"/>
    </location>
</feature>
<accession>A0ABQ7G8F3</accession>
<feature type="transmembrane region" description="Helical" evidence="2">
    <location>
        <begin position="459"/>
        <end position="477"/>
    </location>
</feature>
<feature type="region of interest" description="Disordered" evidence="1">
    <location>
        <begin position="40"/>
        <end position="109"/>
    </location>
</feature>
<evidence type="ECO:0000313" key="4">
    <source>
        <dbReference type="Proteomes" id="UP000815325"/>
    </source>
</evidence>
<sequence>MKPYAFNLRGLKHGLQVPAKAPPYSLRSCIIPACKVRTSRKVARMRSASKDGGSAPEPKEQPPLQQTGAPELSPEPHKHHRGDDAPAAVAARHRAEDENEQPLLQQTLETPIVEPSNVLEANAASDLEDSDILPLLPDSLVRKAIEGYTALCVAHVALGVGLAAAAAVSPSLLLPASIASSPLGSTLLGCAGVALLRVGSLMWFLRQSASIGETATWRHQRLNAATAAFGAIALISQLYALPASSPLLSGLVLVLSAGTLAVCVQLARECSKHKPWLQWLVDPEDLGESLDSGIRFLRRDLSSIAGAACLGLLAVCTFGFVGGLGQSSAWALGGVPYTCVDGIYGPGCSAGAVQALNGLRRLCTVGLLPMAMVAHSLLELATHVRVFKAETLVASELLGSLEKDSRIGRAVSPPPERFTTLFWLGLFAASALQAAFLMHAPAVGVDVNRDFLLMAPQHWVALLSGLFSLACIFVVDWVNVQMFLGRCLHAVFSLVSGIIATTVMKHEWQVHHKL</sequence>
<keyword evidence="4" id="KW-1185">Reference proteome</keyword>
<protein>
    <submittedName>
        <fullName evidence="3">Uncharacterized protein</fullName>
    </submittedName>
</protein>
<feature type="transmembrane region" description="Helical" evidence="2">
    <location>
        <begin position="224"/>
        <end position="241"/>
    </location>
</feature>
<keyword evidence="2" id="KW-0472">Membrane</keyword>
<organism evidence="3 4">
    <name type="scientific">Dunaliella salina</name>
    <name type="common">Green alga</name>
    <name type="synonym">Protococcus salinus</name>
    <dbReference type="NCBI Taxonomy" id="3046"/>
    <lineage>
        <taxon>Eukaryota</taxon>
        <taxon>Viridiplantae</taxon>
        <taxon>Chlorophyta</taxon>
        <taxon>core chlorophytes</taxon>
        <taxon>Chlorophyceae</taxon>
        <taxon>CS clade</taxon>
        <taxon>Chlamydomonadales</taxon>
        <taxon>Dunaliellaceae</taxon>
        <taxon>Dunaliella</taxon>
    </lineage>
</organism>
<name>A0ABQ7G8F3_DUNSA</name>
<keyword evidence="2" id="KW-0812">Transmembrane</keyword>
<evidence type="ECO:0000256" key="1">
    <source>
        <dbReference type="SAM" id="MobiDB-lite"/>
    </source>
</evidence>
<dbReference type="Proteomes" id="UP000815325">
    <property type="component" value="Unassembled WGS sequence"/>
</dbReference>
<feature type="transmembrane region" description="Helical" evidence="2">
    <location>
        <begin position="247"/>
        <end position="267"/>
    </location>
</feature>
<feature type="transmembrane region" description="Helical" evidence="2">
    <location>
        <begin position="185"/>
        <end position="204"/>
    </location>
</feature>